<protein>
    <recommendedName>
        <fullName evidence="4">PAAR motif protein</fullName>
    </recommendedName>
</protein>
<accession>H2IWF5</accession>
<dbReference type="CDD" id="cd14744">
    <property type="entry name" value="PAAR_CT_2"/>
    <property type="match status" value="1"/>
</dbReference>
<dbReference type="EMBL" id="CP003244">
    <property type="protein sequence ID" value="AEX52950.1"/>
    <property type="molecule type" value="Genomic_DNA"/>
</dbReference>
<organism evidence="2 3">
    <name type="scientific">Rahnella aquatilis (strain ATCC 33071 / DSM 4594 / JCM 1683 / NBRC 105701 / NCIMB 13365 / CIP 78.65)</name>
    <dbReference type="NCBI Taxonomy" id="745277"/>
    <lineage>
        <taxon>Bacteria</taxon>
        <taxon>Pseudomonadati</taxon>
        <taxon>Pseudomonadota</taxon>
        <taxon>Gammaproteobacteria</taxon>
        <taxon>Enterobacterales</taxon>
        <taxon>Yersiniaceae</taxon>
        <taxon>Rahnella</taxon>
    </lineage>
</organism>
<dbReference type="HOGENOM" id="CLU_043132_0_1_6"/>
<dbReference type="RefSeq" id="WP_015698073.1">
    <property type="nucleotide sequence ID" value="NC_016818.1"/>
</dbReference>
<keyword evidence="3" id="KW-1185">Reference proteome</keyword>
<evidence type="ECO:0000256" key="1">
    <source>
        <dbReference type="SAM" id="MobiDB-lite"/>
    </source>
</evidence>
<name>H2IWF5_RAHAC</name>
<evidence type="ECO:0000313" key="3">
    <source>
        <dbReference type="Proteomes" id="UP000009010"/>
    </source>
</evidence>
<dbReference type="AlphaFoldDB" id="H2IWF5"/>
<dbReference type="STRING" id="745277.Rahaq2_3130"/>
<evidence type="ECO:0008006" key="4">
    <source>
        <dbReference type="Google" id="ProtNLM"/>
    </source>
</evidence>
<dbReference type="KEGG" id="raq:Rahaq2_3130"/>
<proteinExistence type="predicted"/>
<dbReference type="Proteomes" id="UP000009010">
    <property type="component" value="Chromosome"/>
</dbReference>
<dbReference type="PATRIC" id="fig|745277.3.peg.3005"/>
<dbReference type="eggNOG" id="COG4104">
    <property type="taxonomic scope" value="Bacteria"/>
</dbReference>
<gene>
    <name evidence="2" type="ordered locus">Rahaq2_3130</name>
</gene>
<dbReference type="Pfam" id="PF05488">
    <property type="entry name" value="PAAR_motif"/>
    <property type="match status" value="1"/>
</dbReference>
<feature type="region of interest" description="Disordered" evidence="1">
    <location>
        <begin position="94"/>
        <end position="139"/>
    </location>
</feature>
<evidence type="ECO:0000313" key="2">
    <source>
        <dbReference type="EMBL" id="AEX52950.1"/>
    </source>
</evidence>
<reference evidence="3" key="2">
    <citation type="submission" date="2012-01" db="EMBL/GenBank/DDBJ databases">
        <title>Complete sequence of chromosome of Rahnella aquatilis CIP 78.65.</title>
        <authorList>
            <person name="Lucas S."/>
            <person name="Han J."/>
            <person name="Lapidus A."/>
            <person name="Cheng J.-F."/>
            <person name="Goodwin L."/>
            <person name="Pitluck S."/>
            <person name="Peters L."/>
            <person name="Ovchinnikova G."/>
            <person name="Held B."/>
            <person name="Detter J.C."/>
            <person name="Han C."/>
            <person name="Tapia R."/>
            <person name="Land M."/>
            <person name="Hauser L."/>
            <person name="Kyrpides N."/>
            <person name="Ivanova N."/>
            <person name="Pagani I."/>
            <person name="Sobecky P."/>
            <person name="Martinez R."/>
            <person name="Woyke T."/>
        </authorList>
    </citation>
    <scope>NUCLEOTIDE SEQUENCE [LARGE SCALE GENOMIC DNA]</scope>
    <source>
        <strain evidence="3">ATCC 33071 / DSM 4594 / JCM 1683 / NBRC 105701 / NCIMB 13365 / CIP 78.65</strain>
    </source>
</reference>
<sequence length="477" mass="51314">MAMIGYFIRLGDKTSCGGKVVSASSHIIHHGLNLARVGDKVTCGKNEGVFNLFGGIHNYTCDGIPCIGTLESFAGCPCRSRLFASEFSSSYYPEPPKMASQKTTVNEPEQHAQAAKKQMVTETKPESAPASPLKEDKPPRKPVDAGFCIVDLPANVKDFGDYLFYNPIAGARELYDTLNGSGPIKPASILLLVDPDKQDPKQIETLKKAKEKVDTALSDLTMEEASLLYKHKDAIDAFTGIGSSITGMASEVGGKYFEEIEKVLKEIQQTYQNAYITRGALIGEQFYVQRAMHFKKLNMLLNNFMKFKLGMNEYSDIRRALGLSSRSIMRHWSQTGVTDIEGYATYIEKSAKLIKAMKKLGYVGITLDFANTTNTIYDACTVGRESECKRITVVEYSKFAGSQAGGLVGGAIGARLSGAACVWGLGLLTSEIGGAGALLCSAVAVTGGLAGGEVLGSVGEDLGSSAGQVMYEAFYSE</sequence>
<dbReference type="InterPro" id="IPR008727">
    <property type="entry name" value="PAAR_motif"/>
</dbReference>
<reference evidence="2 3" key="1">
    <citation type="journal article" date="2012" name="J. Bacteriol.">
        <title>Complete Genome Sequence of Rahnella aquatilis CIP 78.65.</title>
        <authorList>
            <person name="Martinez R.J."/>
            <person name="Bruce D."/>
            <person name="Detter C."/>
            <person name="Goodwin L.A."/>
            <person name="Han J."/>
            <person name="Han C.S."/>
            <person name="Held B."/>
            <person name="Land M.L."/>
            <person name="Mikhailova N."/>
            <person name="Nolan M."/>
            <person name="Pennacchio L."/>
            <person name="Pitluck S."/>
            <person name="Tapia R."/>
            <person name="Woyke T."/>
            <person name="Sobecky P.A."/>
        </authorList>
    </citation>
    <scope>NUCLEOTIDE SEQUENCE [LARGE SCALE GENOMIC DNA]</scope>
    <source>
        <strain evidence="3">ATCC 33071 / DSM 4594 / JCM 1683 / NBRC 105701 / NCIMB 13365 / CIP 78.65</strain>
    </source>
</reference>